<evidence type="ECO:0000313" key="4">
    <source>
        <dbReference type="EMBL" id="TBU95748.1"/>
    </source>
</evidence>
<dbReference type="PANTHER" id="PTHR13774">
    <property type="entry name" value="PHENAZINE BIOSYNTHESIS PROTEIN"/>
    <property type="match status" value="1"/>
</dbReference>
<comment type="similarity">
    <text evidence="1">Belongs to the PhzF family.</text>
</comment>
<gene>
    <name evidence="4" type="ORF">DNJ96_11765</name>
</gene>
<organism evidence="4 5">
    <name type="scientific">Stutzerimonas kirkiae</name>
    <dbReference type="NCBI Taxonomy" id="2211392"/>
    <lineage>
        <taxon>Bacteria</taxon>
        <taxon>Pseudomonadati</taxon>
        <taxon>Pseudomonadota</taxon>
        <taxon>Gammaproteobacteria</taxon>
        <taxon>Pseudomonadales</taxon>
        <taxon>Pseudomonadaceae</taxon>
        <taxon>Stutzerimonas</taxon>
    </lineage>
</organism>
<accession>A0A4Q9R7T3</accession>
<dbReference type="Gene3D" id="3.10.310.10">
    <property type="entry name" value="Diaminopimelate Epimerase, Chain A, domain 1"/>
    <property type="match status" value="2"/>
</dbReference>
<proteinExistence type="inferred from homology"/>
<feature type="active site" evidence="3">
    <location>
        <position position="46"/>
    </location>
</feature>
<dbReference type="NCBIfam" id="TIGR00654">
    <property type="entry name" value="PhzF_family"/>
    <property type="match status" value="1"/>
</dbReference>
<dbReference type="GO" id="GO:0016853">
    <property type="term" value="F:isomerase activity"/>
    <property type="evidence" value="ECO:0007669"/>
    <property type="project" value="UniProtKB-KW"/>
</dbReference>
<evidence type="ECO:0000256" key="2">
    <source>
        <dbReference type="ARBA" id="ARBA00023235"/>
    </source>
</evidence>
<dbReference type="EMBL" id="QJUP01000015">
    <property type="protein sequence ID" value="TBU95748.1"/>
    <property type="molecule type" value="Genomic_DNA"/>
</dbReference>
<evidence type="ECO:0000313" key="5">
    <source>
        <dbReference type="Proteomes" id="UP000292639"/>
    </source>
</evidence>
<name>A0A4Q9R7T3_9GAMM</name>
<dbReference type="RefSeq" id="WP_131184328.1">
    <property type="nucleotide sequence ID" value="NZ_QJUO01000012.1"/>
</dbReference>
<comment type="caution">
    <text evidence="4">The sequence shown here is derived from an EMBL/GenBank/DDBJ whole genome shotgun (WGS) entry which is preliminary data.</text>
</comment>
<dbReference type="PIRSF" id="PIRSF016184">
    <property type="entry name" value="PhzC_PhzF"/>
    <property type="match status" value="1"/>
</dbReference>
<dbReference type="Pfam" id="PF02567">
    <property type="entry name" value="PhzC-PhzF"/>
    <property type="match status" value="1"/>
</dbReference>
<sequence>MLLDIYQVDAFASRLFEGNPAAVCPLGAWLDDALLQAIAAENNLSETAFFVGDGDHYQLRWFTPEVEVDLCGHATLATAWVLFKELGVDAEVLYFATRSGELRVRRDGELLALDFPAKSPSPCVPPANLLPALGLEQAEVLLTDDYVVVVDDEARVAALQPDFSALRGLPARGVVVTARGSRFDFVSRWFGPDTGIFEDPVTGSAHTSLTPLWVERLGRNPLRAEQGGARKGQLHCELRGDRVIISGRAVLYLKGSIHLPD</sequence>
<keyword evidence="2 4" id="KW-0413">Isomerase</keyword>
<dbReference type="OrthoDB" id="9788221at2"/>
<dbReference type="PANTHER" id="PTHR13774:SF17">
    <property type="entry name" value="PHENAZINE BIOSYNTHESIS-LIKE DOMAIN-CONTAINING PROTEIN"/>
    <property type="match status" value="1"/>
</dbReference>
<dbReference type="GO" id="GO:0005737">
    <property type="term" value="C:cytoplasm"/>
    <property type="evidence" value="ECO:0007669"/>
    <property type="project" value="TreeGrafter"/>
</dbReference>
<reference evidence="4 5" key="1">
    <citation type="submission" date="2018-06" db="EMBL/GenBank/DDBJ databases">
        <title>Three novel Pseudomonas species isolated from symptomatic oak.</title>
        <authorList>
            <person name="Bueno-Gonzalez V."/>
            <person name="Brady C."/>
        </authorList>
    </citation>
    <scope>NUCLEOTIDE SEQUENCE [LARGE SCALE GENOMIC DNA]</scope>
    <source>
        <strain evidence="4 5">P17C</strain>
    </source>
</reference>
<protein>
    <submittedName>
        <fullName evidence="4">Isomerase</fullName>
    </submittedName>
</protein>
<dbReference type="AlphaFoldDB" id="A0A4Q9R7T3"/>
<evidence type="ECO:0000256" key="3">
    <source>
        <dbReference type="PIRSR" id="PIRSR016184-1"/>
    </source>
</evidence>
<keyword evidence="5" id="KW-1185">Reference proteome</keyword>
<dbReference type="SUPFAM" id="SSF54506">
    <property type="entry name" value="Diaminopimelate epimerase-like"/>
    <property type="match status" value="1"/>
</dbReference>
<dbReference type="Proteomes" id="UP000292639">
    <property type="component" value="Unassembled WGS sequence"/>
</dbReference>
<dbReference type="InterPro" id="IPR003719">
    <property type="entry name" value="Phenazine_PhzF-like"/>
</dbReference>
<evidence type="ECO:0000256" key="1">
    <source>
        <dbReference type="ARBA" id="ARBA00008270"/>
    </source>
</evidence>